<keyword evidence="7" id="KW-1185">Reference proteome</keyword>
<evidence type="ECO:0000256" key="2">
    <source>
        <dbReference type="ARBA" id="ARBA00022679"/>
    </source>
</evidence>
<dbReference type="AlphaFoldDB" id="A0A5C4N526"/>
<dbReference type="OrthoDB" id="9816072at2"/>
<reference evidence="6 7" key="1">
    <citation type="submission" date="2019-06" db="EMBL/GenBank/DDBJ databases">
        <authorList>
            <person name="Jiang L."/>
        </authorList>
    </citation>
    <scope>NUCLEOTIDE SEQUENCE [LARGE SCALE GENOMIC DNA]</scope>
    <source>
        <strain evidence="6 7">YIM 48858</strain>
    </source>
</reference>
<dbReference type="Proteomes" id="UP000305709">
    <property type="component" value="Unassembled WGS sequence"/>
</dbReference>
<feature type="domain" description="Methyltransferase small" evidence="5">
    <location>
        <begin position="155"/>
        <end position="315"/>
    </location>
</feature>
<keyword evidence="1 6" id="KW-0489">Methyltransferase</keyword>
<dbReference type="InterPro" id="IPR029063">
    <property type="entry name" value="SAM-dependent_MTases_sf"/>
</dbReference>
<sequence length="341" mass="36617">MSRSRLATALEEGLSLPEGQVLVLRPPQAMDLSALPRERLLIEHTFRPDRDAWAGAGYRIVDEGQPVPAVLVCVPRSKALARGLVAEAARLAPLVIVDGQRTDGVDALWRDVRDRRDDAVEGLTQGHGRLFWFAGGAGFEDWALGGPVKGPDGLFAQPGVFSADGADRASLMLAEALPAKLPRRMADFGVGIGVLALAALAREGVESIDLIEAERLALDCARANVTDPRARFLWEDARVGLRGPYDGVVMNPPFHVGRRPDPELGVAFIKAAAKALTPSGQLWLVANRHLPYETVLGETFRNVAEIGGDAGFKLLHAAQPLKAKPGAPPRPSGRSVTRTRR</sequence>
<dbReference type="SUPFAM" id="SSF53335">
    <property type="entry name" value="S-adenosyl-L-methionine-dependent methyltransferases"/>
    <property type="match status" value="1"/>
</dbReference>
<dbReference type="GO" id="GO:0008757">
    <property type="term" value="F:S-adenosylmethionine-dependent methyltransferase activity"/>
    <property type="evidence" value="ECO:0007669"/>
    <property type="project" value="InterPro"/>
</dbReference>
<dbReference type="PANTHER" id="PTHR47816:SF4">
    <property type="entry name" value="RIBOSOMAL RNA SMALL SUBUNIT METHYLTRANSFERASE C"/>
    <property type="match status" value="1"/>
</dbReference>
<keyword evidence="3" id="KW-0949">S-adenosyl-L-methionine</keyword>
<evidence type="ECO:0000313" key="7">
    <source>
        <dbReference type="Proteomes" id="UP000305709"/>
    </source>
</evidence>
<protein>
    <submittedName>
        <fullName evidence="6">Methyltransferase</fullName>
    </submittedName>
</protein>
<accession>A0A5C4N526</accession>
<name>A0A5C4N526_9RHOB</name>
<dbReference type="InterPro" id="IPR007848">
    <property type="entry name" value="Small_mtfrase_dom"/>
</dbReference>
<dbReference type="Pfam" id="PF05175">
    <property type="entry name" value="MTS"/>
    <property type="match status" value="1"/>
</dbReference>
<dbReference type="Gene3D" id="3.40.50.150">
    <property type="entry name" value="Vaccinia Virus protein VP39"/>
    <property type="match status" value="1"/>
</dbReference>
<dbReference type="InterPro" id="IPR046977">
    <property type="entry name" value="RsmC/RlmG"/>
</dbReference>
<comment type="caution">
    <text evidence="6">The sequence shown here is derived from an EMBL/GenBank/DDBJ whole genome shotgun (WGS) entry which is preliminary data.</text>
</comment>
<evidence type="ECO:0000313" key="6">
    <source>
        <dbReference type="EMBL" id="TNC63903.1"/>
    </source>
</evidence>
<dbReference type="CDD" id="cd02440">
    <property type="entry name" value="AdoMet_MTases"/>
    <property type="match status" value="1"/>
</dbReference>
<evidence type="ECO:0000256" key="4">
    <source>
        <dbReference type="SAM" id="MobiDB-lite"/>
    </source>
</evidence>
<evidence type="ECO:0000256" key="3">
    <source>
        <dbReference type="ARBA" id="ARBA00022691"/>
    </source>
</evidence>
<organism evidence="6 7">
    <name type="scientific">Rubellimicrobium roseum</name>
    <dbReference type="NCBI Taxonomy" id="687525"/>
    <lineage>
        <taxon>Bacteria</taxon>
        <taxon>Pseudomonadati</taxon>
        <taxon>Pseudomonadota</taxon>
        <taxon>Alphaproteobacteria</taxon>
        <taxon>Rhodobacterales</taxon>
        <taxon>Roseobacteraceae</taxon>
        <taxon>Rubellimicrobium</taxon>
    </lineage>
</organism>
<evidence type="ECO:0000256" key="1">
    <source>
        <dbReference type="ARBA" id="ARBA00022603"/>
    </source>
</evidence>
<keyword evidence="2 6" id="KW-0808">Transferase</keyword>
<feature type="region of interest" description="Disordered" evidence="4">
    <location>
        <begin position="319"/>
        <end position="341"/>
    </location>
</feature>
<dbReference type="EMBL" id="VDFV01000046">
    <property type="protein sequence ID" value="TNC63903.1"/>
    <property type="molecule type" value="Genomic_DNA"/>
</dbReference>
<proteinExistence type="predicted"/>
<dbReference type="GO" id="GO:0032259">
    <property type="term" value="P:methylation"/>
    <property type="evidence" value="ECO:0007669"/>
    <property type="project" value="UniProtKB-KW"/>
</dbReference>
<dbReference type="RefSeq" id="WP_139083269.1">
    <property type="nucleotide sequence ID" value="NZ_VDFV01000046.1"/>
</dbReference>
<evidence type="ECO:0000259" key="5">
    <source>
        <dbReference type="Pfam" id="PF05175"/>
    </source>
</evidence>
<dbReference type="PANTHER" id="PTHR47816">
    <property type="entry name" value="RIBOSOMAL RNA SMALL SUBUNIT METHYLTRANSFERASE C"/>
    <property type="match status" value="1"/>
</dbReference>
<gene>
    <name evidence="6" type="ORF">FHG71_18955</name>
</gene>